<comment type="caution">
    <text evidence="1">The sequence shown here is derived from an EMBL/GenBank/DDBJ whole genome shotgun (WGS) entry which is preliminary data.</text>
</comment>
<proteinExistence type="predicted"/>
<dbReference type="Proteomes" id="UP001177260">
    <property type="component" value="Unassembled WGS sequence"/>
</dbReference>
<accession>A0ACC3B8N6</accession>
<protein>
    <submittedName>
        <fullName evidence="1">Uncharacterized protein</fullName>
    </submittedName>
</protein>
<dbReference type="EMBL" id="JAOPJF010000015">
    <property type="protein sequence ID" value="KAK1146790.1"/>
    <property type="molecule type" value="Genomic_DNA"/>
</dbReference>
<keyword evidence="2" id="KW-1185">Reference proteome</keyword>
<name>A0ACC3B8N6_9EURO</name>
<reference evidence="1 2" key="1">
    <citation type="journal article" date="2023" name="ACS Omega">
        <title>Identification of the Neoaspergillic Acid Biosynthesis Gene Cluster by Establishing an In Vitro CRISPR-Ribonucleoprotein Genetic System in Aspergillus melleus.</title>
        <authorList>
            <person name="Yuan B."/>
            <person name="Grau M.F."/>
            <person name="Murata R.M."/>
            <person name="Torok T."/>
            <person name="Venkateswaran K."/>
            <person name="Stajich J.E."/>
            <person name="Wang C.C.C."/>
        </authorList>
    </citation>
    <scope>NUCLEOTIDE SEQUENCE [LARGE SCALE GENOMIC DNA]</scope>
    <source>
        <strain evidence="1 2">IMV 1140</strain>
    </source>
</reference>
<evidence type="ECO:0000313" key="2">
    <source>
        <dbReference type="Proteomes" id="UP001177260"/>
    </source>
</evidence>
<organism evidence="1 2">
    <name type="scientific">Aspergillus melleus</name>
    <dbReference type="NCBI Taxonomy" id="138277"/>
    <lineage>
        <taxon>Eukaryota</taxon>
        <taxon>Fungi</taxon>
        <taxon>Dikarya</taxon>
        <taxon>Ascomycota</taxon>
        <taxon>Pezizomycotina</taxon>
        <taxon>Eurotiomycetes</taxon>
        <taxon>Eurotiomycetidae</taxon>
        <taxon>Eurotiales</taxon>
        <taxon>Aspergillaceae</taxon>
        <taxon>Aspergillus</taxon>
        <taxon>Aspergillus subgen. Circumdati</taxon>
    </lineage>
</organism>
<gene>
    <name evidence="1" type="ORF">N8T08_002551</name>
</gene>
<evidence type="ECO:0000313" key="1">
    <source>
        <dbReference type="EMBL" id="KAK1146790.1"/>
    </source>
</evidence>
<sequence length="832" mass="92491">MSAISPHTGHATSSNTDNPRPLTLHPTRRNAQSPTRRFWHWPSILATASVALLVAPVYNLATGLLYAPDIPDPTDYLGRARHILKTTPLIDGHNDLPYLVQVELQNKIYSGFNLSNRLLGHTDLTRMREGQMGGQFWSIYIDCEQINYVDDPTKSVRDSLEQIDVAKRLIQNYTSDLAYCEDSHCARQAFRSGKIASMLGLEGAHQVGNSIAAIRQFYNLGVRYITTTHNCDNAFSTSASTVAAGGEDGGLTPFGHEYVKEMNRLGMMIDLSHVSHQTMRDVLSVTRAPVIFSHSGAYALQRHLRHVPDDVLRGVKRNGGIVMATFINRFLNMEDPDSASIRDVVDHIFHIAEVAGWEHVGVGGDYSGTPEVPIGLEDVSKYPDLVAALLERGATDEQARLFAGENILRVWNEIEQTGAWIQGESTKESLPSEAIWEGRRWTKGHSWLPFMFSGTRSRLHGGKKGPKPGANDWKGIVLPLVGYLLVNEFIRWNRRIKGLPGPQGLPVIGNLRQPSNIVNGLRNTVPYIKSNWAISTSKNLTNYIPLLRLLEPILWRGAAAYSAQIGQRRIAYNDQLLNRLKEAVNKGADKPCIQGNVLRDPESVALSSKELLSISLSMMAGADSTQPTIAWAIVFLAHNQDIQQRAFDEIQKSGSLIGGQTETQEVEYIHALTKELMRFYTVLPLAMPRETTEPVHFEGNTIPVGTMVFLNAWGCNRDGDAFADPWTFKPERWLDNAEKHTHQFAFGYGSRMCIASHLAFGLVYTAVFHLIATFEIYPVDGQDKDAADPILGIKDPTSITAVPKAEKAKLAAREWIKGEKKQIVIVSILRKD</sequence>